<dbReference type="InterPro" id="IPR002346">
    <property type="entry name" value="Mopterin_DH_FAD-bd"/>
</dbReference>
<dbReference type="InterPro" id="IPR036318">
    <property type="entry name" value="FAD-bd_PCMH-like_sf"/>
</dbReference>
<evidence type="ECO:0000256" key="1">
    <source>
        <dbReference type="ARBA" id="ARBA00022630"/>
    </source>
</evidence>
<keyword evidence="2" id="KW-0274">FAD</keyword>
<keyword evidence="3" id="KW-0560">Oxidoreductase</keyword>
<dbReference type="GO" id="GO:0071949">
    <property type="term" value="F:FAD binding"/>
    <property type="evidence" value="ECO:0007669"/>
    <property type="project" value="InterPro"/>
</dbReference>
<dbReference type="InterPro" id="IPR016169">
    <property type="entry name" value="FAD-bd_PCMH_sub2"/>
</dbReference>
<keyword evidence="6" id="KW-1185">Reference proteome</keyword>
<evidence type="ECO:0000313" key="5">
    <source>
        <dbReference type="EMBL" id="EKF40759.1"/>
    </source>
</evidence>
<dbReference type="InterPro" id="IPR016167">
    <property type="entry name" value="FAD-bd_PCMH_sub1"/>
</dbReference>
<dbReference type="InterPro" id="IPR051312">
    <property type="entry name" value="Diverse_Substr_Oxidored"/>
</dbReference>
<protein>
    <submittedName>
        <fullName evidence="5">Molybdopterin dehydrogenase</fullName>
    </submittedName>
</protein>
<dbReference type="PANTHER" id="PTHR42659">
    <property type="entry name" value="XANTHINE DEHYDROGENASE SUBUNIT C-RELATED"/>
    <property type="match status" value="1"/>
</dbReference>
<dbReference type="AlphaFoldDB" id="K2NSJ5"/>
<comment type="caution">
    <text evidence="5">The sequence shown here is derived from an EMBL/GenBank/DDBJ whole genome shotgun (WGS) entry which is preliminary data.</text>
</comment>
<organism evidence="5 6">
    <name type="scientific">Nitratireductor indicus C115</name>
    <dbReference type="NCBI Taxonomy" id="1231190"/>
    <lineage>
        <taxon>Bacteria</taxon>
        <taxon>Pseudomonadati</taxon>
        <taxon>Pseudomonadota</taxon>
        <taxon>Alphaproteobacteria</taxon>
        <taxon>Hyphomicrobiales</taxon>
        <taxon>Phyllobacteriaceae</taxon>
        <taxon>Nitratireductor</taxon>
    </lineage>
</organism>
<dbReference type="PROSITE" id="PS51387">
    <property type="entry name" value="FAD_PCMH"/>
    <property type="match status" value="1"/>
</dbReference>
<dbReference type="GO" id="GO:0016491">
    <property type="term" value="F:oxidoreductase activity"/>
    <property type="evidence" value="ECO:0007669"/>
    <property type="project" value="UniProtKB-KW"/>
</dbReference>
<dbReference type="STRING" id="721133.SAMN05216176_11384"/>
<evidence type="ECO:0000256" key="3">
    <source>
        <dbReference type="ARBA" id="ARBA00023002"/>
    </source>
</evidence>
<evidence type="ECO:0000313" key="6">
    <source>
        <dbReference type="Proteomes" id="UP000007374"/>
    </source>
</evidence>
<gene>
    <name evidence="5" type="ORF">NA8A_19178</name>
</gene>
<dbReference type="SUPFAM" id="SSF56176">
    <property type="entry name" value="FAD-binding/transporter-associated domain-like"/>
    <property type="match status" value="1"/>
</dbReference>
<dbReference type="Pfam" id="PF00941">
    <property type="entry name" value="FAD_binding_5"/>
    <property type="match status" value="1"/>
</dbReference>
<feature type="domain" description="FAD-binding PCMH-type" evidence="4">
    <location>
        <begin position="1"/>
        <end position="176"/>
    </location>
</feature>
<name>K2NSJ5_9HYPH</name>
<dbReference type="Gene3D" id="3.30.465.10">
    <property type="match status" value="1"/>
</dbReference>
<dbReference type="Gene3D" id="3.30.43.10">
    <property type="entry name" value="Uridine Diphospho-n-acetylenolpyruvylglucosamine Reductase, domain 2"/>
    <property type="match status" value="1"/>
</dbReference>
<dbReference type="PATRIC" id="fig|1231190.3.peg.3963"/>
<evidence type="ECO:0000256" key="2">
    <source>
        <dbReference type="ARBA" id="ARBA00022827"/>
    </source>
</evidence>
<reference evidence="5 6" key="1">
    <citation type="journal article" date="2012" name="J. Bacteriol.">
        <title>Genome Sequence of Nitratireductor indicus Type Strain C115.</title>
        <authorList>
            <person name="Lai Q."/>
            <person name="Li G."/>
            <person name="Yu Z."/>
            <person name="Shao Z."/>
        </authorList>
    </citation>
    <scope>NUCLEOTIDE SEQUENCE [LARGE SCALE GENOMIC DNA]</scope>
    <source>
        <strain evidence="5 6">C115</strain>
    </source>
</reference>
<dbReference type="RefSeq" id="WP_009452045.1">
    <property type="nucleotide sequence ID" value="NZ_AMSI01000015.1"/>
</dbReference>
<dbReference type="EMBL" id="AMSI01000015">
    <property type="protein sequence ID" value="EKF40759.1"/>
    <property type="molecule type" value="Genomic_DNA"/>
</dbReference>
<dbReference type="Proteomes" id="UP000007374">
    <property type="component" value="Unassembled WGS sequence"/>
</dbReference>
<dbReference type="OrthoDB" id="9793944at2"/>
<keyword evidence="1" id="KW-0285">Flavoprotein</keyword>
<sequence length="278" mass="29140">MKPASFDYVRATTLEEAVGVLAADDGVTVIAGGQSLLPMLNLRVTAAETLLDITRLEELKAVRETGEQVFIGALVTHASIEDGIAREAFGGLLQRVASKIAYRAVRNLGTVGGSVVLSDPSADWPACLLALDATAVLASASGQRRVALSEFLVDAYETALEPGEILTGFEISRRNAGGWGVGKVARKSGAFADSLAVAVLGRAGQATRIALSGTASCAQPMARVAALLDEEPGAQAEQLARAIRADITDAHEEATPYQERCHLHTVMSAITEARQSWS</sequence>
<dbReference type="PANTHER" id="PTHR42659:SF2">
    <property type="entry name" value="XANTHINE DEHYDROGENASE SUBUNIT C-RELATED"/>
    <property type="match status" value="1"/>
</dbReference>
<dbReference type="InterPro" id="IPR016166">
    <property type="entry name" value="FAD-bd_PCMH"/>
</dbReference>
<accession>K2NSJ5</accession>
<evidence type="ECO:0000259" key="4">
    <source>
        <dbReference type="PROSITE" id="PS51387"/>
    </source>
</evidence>
<proteinExistence type="predicted"/>
<dbReference type="eggNOG" id="COG1319">
    <property type="taxonomic scope" value="Bacteria"/>
</dbReference>